<gene>
    <name evidence="3" type="ORF">A606_04620</name>
</gene>
<evidence type="ECO:0000259" key="2">
    <source>
        <dbReference type="Pfam" id="PF18726"/>
    </source>
</evidence>
<protein>
    <recommendedName>
        <fullName evidence="2">SAV-6107-like HEPN domain-containing protein</fullName>
    </recommendedName>
</protein>
<dbReference type="KEGG" id="cter:A606_04620"/>
<accession>S4XJ01</accession>
<feature type="compositionally biased region" description="Polar residues" evidence="1">
    <location>
        <begin position="1"/>
        <end position="14"/>
    </location>
</feature>
<dbReference type="EMBL" id="CP003696">
    <property type="protein sequence ID" value="AGP30573.1"/>
    <property type="molecule type" value="Genomic_DNA"/>
</dbReference>
<evidence type="ECO:0000313" key="4">
    <source>
        <dbReference type="Proteomes" id="UP000014809"/>
    </source>
</evidence>
<organism evidence="3 4">
    <name type="scientific">Corynebacterium terpenotabidum Y-11</name>
    <dbReference type="NCBI Taxonomy" id="1200352"/>
    <lineage>
        <taxon>Bacteria</taxon>
        <taxon>Bacillati</taxon>
        <taxon>Actinomycetota</taxon>
        <taxon>Actinomycetes</taxon>
        <taxon>Mycobacteriales</taxon>
        <taxon>Corynebacteriaceae</taxon>
        <taxon>Corynebacterium</taxon>
    </lineage>
</organism>
<name>S4XJ01_9CORY</name>
<dbReference type="Proteomes" id="UP000014809">
    <property type="component" value="Chromosome"/>
</dbReference>
<dbReference type="Pfam" id="PF18726">
    <property type="entry name" value="HEPN_SAV_6107"/>
    <property type="match status" value="1"/>
</dbReference>
<proteinExistence type="predicted"/>
<dbReference type="HOGENOM" id="CLU_125870_0_0_11"/>
<dbReference type="PATRIC" id="fig|1200352.3.peg.935"/>
<dbReference type="InterPro" id="IPR040891">
    <property type="entry name" value="HEPN_SAV_6107"/>
</dbReference>
<dbReference type="AlphaFoldDB" id="S4XJ01"/>
<reference evidence="3 4" key="1">
    <citation type="submission" date="2012-06" db="EMBL/GenBank/DDBJ databases">
        <title>Complete genome sequence of Corynebacterium terpenotabidum Y-11 (=DSM 44721).</title>
        <authorList>
            <person name="Ruckert C."/>
            <person name="Albersmeier A."/>
            <person name="Al-Dilaimi A."/>
            <person name="Szczepanowski R."/>
            <person name="Kalinowski J."/>
        </authorList>
    </citation>
    <scope>NUCLEOTIDE SEQUENCE [LARGE SCALE GENOMIC DNA]</scope>
    <source>
        <strain evidence="3 4">Y-11</strain>
    </source>
</reference>
<dbReference type="STRING" id="1200352.A606_04620"/>
<feature type="domain" description="SAV-6107-like HEPN" evidence="2">
    <location>
        <begin position="66"/>
        <end position="159"/>
    </location>
</feature>
<sequence>MMMVRTTTGQQAWTTVAGEEVRHSRSGRSVGSAGVTRLSHRRAGPRFSAGAYIDEAERLLERSRSERSPAERVTWAYRAALRGAGAVIEDERTGRRRRSNGSAWSRLRSAAPDMVAWVDEFEVHARFVARVEMGLEGDLQAADADDVYAAVCAFIDAVRDRVGYLPEVA</sequence>
<evidence type="ECO:0000256" key="1">
    <source>
        <dbReference type="SAM" id="MobiDB-lite"/>
    </source>
</evidence>
<evidence type="ECO:0000313" key="3">
    <source>
        <dbReference type="EMBL" id="AGP30573.1"/>
    </source>
</evidence>
<keyword evidence="4" id="KW-1185">Reference proteome</keyword>
<feature type="region of interest" description="Disordered" evidence="1">
    <location>
        <begin position="1"/>
        <end position="37"/>
    </location>
</feature>
<dbReference type="eggNOG" id="ENOG5033X83">
    <property type="taxonomic scope" value="Bacteria"/>
</dbReference>